<dbReference type="EMBL" id="JBEPMP010000001">
    <property type="protein sequence ID" value="MET3726840.1"/>
    <property type="molecule type" value="Genomic_DNA"/>
</dbReference>
<protein>
    <recommendedName>
        <fullName evidence="4">Glycine zipper</fullName>
    </recommendedName>
</protein>
<evidence type="ECO:0000313" key="3">
    <source>
        <dbReference type="Proteomes" id="UP001549097"/>
    </source>
</evidence>
<proteinExistence type="predicted"/>
<keyword evidence="1" id="KW-0732">Signal</keyword>
<gene>
    <name evidence="2" type="ORF">ABID52_000421</name>
</gene>
<name>A0ABV2LE24_9BACL</name>
<feature type="signal peptide" evidence="1">
    <location>
        <begin position="1"/>
        <end position="22"/>
    </location>
</feature>
<sequence length="140" mass="15439">MRSRFIKGSMALVLGFTVLGGAGTIAPKKAEATCYPAIECYAPMPKYYTKIYENKDRRAGAYTGGIVVGGLGFFGGTAGSVLSFVAGAGIGLKETWYGYNSYRVYVKKSDKKEYSKKILTIYYKDVNFKGKTKERVKYVK</sequence>
<keyword evidence="3" id="KW-1185">Reference proteome</keyword>
<reference evidence="2 3" key="1">
    <citation type="submission" date="2024-06" db="EMBL/GenBank/DDBJ databases">
        <title>Genomic Encyclopedia of Type Strains, Phase IV (KMG-IV): sequencing the most valuable type-strain genomes for metagenomic binning, comparative biology and taxonomic classification.</title>
        <authorList>
            <person name="Goeker M."/>
        </authorList>
    </citation>
    <scope>NUCLEOTIDE SEQUENCE [LARGE SCALE GENOMIC DNA]</scope>
    <source>
        <strain evidence="2 3">DSM 100124</strain>
    </source>
</reference>
<dbReference type="RefSeq" id="WP_198768545.1">
    <property type="nucleotide sequence ID" value="NZ_JAEACF010000001.1"/>
</dbReference>
<comment type="caution">
    <text evidence="2">The sequence shown here is derived from an EMBL/GenBank/DDBJ whole genome shotgun (WGS) entry which is preliminary data.</text>
</comment>
<evidence type="ECO:0000313" key="2">
    <source>
        <dbReference type="EMBL" id="MET3726840.1"/>
    </source>
</evidence>
<evidence type="ECO:0008006" key="4">
    <source>
        <dbReference type="Google" id="ProtNLM"/>
    </source>
</evidence>
<evidence type="ECO:0000256" key="1">
    <source>
        <dbReference type="SAM" id="SignalP"/>
    </source>
</evidence>
<feature type="chain" id="PRO_5046003772" description="Glycine zipper" evidence="1">
    <location>
        <begin position="23"/>
        <end position="140"/>
    </location>
</feature>
<dbReference type="Proteomes" id="UP001549097">
    <property type="component" value="Unassembled WGS sequence"/>
</dbReference>
<organism evidence="2 3">
    <name type="scientific">Fictibacillus halophilus</name>
    <dbReference type="NCBI Taxonomy" id="1610490"/>
    <lineage>
        <taxon>Bacteria</taxon>
        <taxon>Bacillati</taxon>
        <taxon>Bacillota</taxon>
        <taxon>Bacilli</taxon>
        <taxon>Bacillales</taxon>
        <taxon>Fictibacillaceae</taxon>
        <taxon>Fictibacillus</taxon>
    </lineage>
</organism>
<accession>A0ABV2LE24</accession>